<dbReference type="RefSeq" id="WP_054454474.1">
    <property type="nucleotide sequence ID" value="NZ_LHPH01000011.1"/>
</dbReference>
<dbReference type="GO" id="GO:0043716">
    <property type="term" value="F:2-hydroxy-3-keto-5-methylthiopentenyl-1-phosphate phosphatase activity"/>
    <property type="evidence" value="ECO:0007669"/>
    <property type="project" value="UniProtKB-UniRule"/>
</dbReference>
<dbReference type="GO" id="GO:0043715">
    <property type="term" value="F:2,3-diketo-5-methylthiopentyl-1-phosphate enolase activity"/>
    <property type="evidence" value="ECO:0007669"/>
    <property type="project" value="UniProtKB-UniRule"/>
</dbReference>
<dbReference type="SFLD" id="SFLDS00003">
    <property type="entry name" value="Haloacid_Dehalogenase"/>
    <property type="match status" value="1"/>
</dbReference>
<dbReference type="SFLD" id="SFLDG01133">
    <property type="entry name" value="C1.5.4:_Enolase-phosphatase_Li"/>
    <property type="match status" value="1"/>
</dbReference>
<comment type="similarity">
    <text evidence="4">Belongs to the HAD-like hydrolase superfamily. MasA/MtnC family.</text>
</comment>
<dbReference type="PANTHER" id="PTHR20371">
    <property type="entry name" value="ENOLASE-PHOSPHATASE E1"/>
    <property type="match status" value="1"/>
</dbReference>
<evidence type="ECO:0000256" key="1">
    <source>
        <dbReference type="ARBA" id="ARBA00022605"/>
    </source>
</evidence>
<reference evidence="5 6" key="1">
    <citation type="submission" date="2015-08" db="EMBL/GenBank/DDBJ databases">
        <title>Draft Genome Sequence of Pseudoalteromonas porphyrae UCD-SED14.</title>
        <authorList>
            <person name="Coil D.A."/>
            <person name="Jospin G."/>
            <person name="Lee R.D."/>
            <person name="Eisen J.A."/>
        </authorList>
    </citation>
    <scope>NUCLEOTIDE SEQUENCE [LARGE SCALE GENOMIC DNA]</scope>
    <source>
        <strain evidence="5 6">UCD-SED14</strain>
    </source>
</reference>
<dbReference type="NCBIfam" id="TIGR01549">
    <property type="entry name" value="HAD-SF-IA-v1"/>
    <property type="match status" value="1"/>
</dbReference>
<dbReference type="UniPathway" id="UPA00904">
    <property type="reaction ID" value="UER00876"/>
</dbReference>
<dbReference type="SFLD" id="SFLDF00044">
    <property type="entry name" value="enolase-phosphatase"/>
    <property type="match status" value="1"/>
</dbReference>
<dbReference type="GO" id="GO:0000287">
    <property type="term" value="F:magnesium ion binding"/>
    <property type="evidence" value="ECO:0007669"/>
    <property type="project" value="UniProtKB-UniRule"/>
</dbReference>
<dbReference type="STRING" id="187330.AMS58_12010"/>
<comment type="function">
    <text evidence="4">Bifunctional enzyme that catalyzes the enolization of 2,3-diketo-5-methylthiopentyl-1-phosphate (DK-MTP-1-P) into the intermediate 2-hydroxy-3-keto-5-methylthiopentenyl-1-phosphate (HK-MTPenyl-1-P), which is then dephosphorylated to form the acireductone 1,2-dihydroxy-3-keto-5-methylthiopentene (DHK-MTPene).</text>
</comment>
<dbReference type="Gene3D" id="3.40.50.1000">
    <property type="entry name" value="HAD superfamily/HAD-like"/>
    <property type="match status" value="1"/>
</dbReference>
<dbReference type="Pfam" id="PF00702">
    <property type="entry name" value="Hydrolase"/>
    <property type="match status" value="1"/>
</dbReference>
<evidence type="ECO:0000313" key="6">
    <source>
        <dbReference type="Proteomes" id="UP000037848"/>
    </source>
</evidence>
<dbReference type="NCBIfam" id="TIGR01691">
    <property type="entry name" value="enolase-ppase"/>
    <property type="match status" value="1"/>
</dbReference>
<evidence type="ECO:0000313" key="5">
    <source>
        <dbReference type="EMBL" id="KPH62950.1"/>
    </source>
</evidence>
<gene>
    <name evidence="4" type="primary">mtnC</name>
    <name evidence="5" type="ORF">ADS77_11240</name>
</gene>
<dbReference type="OrthoDB" id="9797416at2"/>
<comment type="catalytic activity">
    <reaction evidence="4">
        <text>5-methylsulfanyl-2,3-dioxopentyl phosphate + H2O = 1,2-dihydroxy-5-(methylsulfanyl)pent-1-en-3-one + phosphate</text>
        <dbReference type="Rhea" id="RHEA:21700"/>
        <dbReference type="ChEBI" id="CHEBI:15377"/>
        <dbReference type="ChEBI" id="CHEBI:43474"/>
        <dbReference type="ChEBI" id="CHEBI:49252"/>
        <dbReference type="ChEBI" id="CHEBI:58828"/>
        <dbReference type="EC" id="3.1.3.77"/>
    </reaction>
</comment>
<name>A0A0N1MVK9_9GAMM</name>
<evidence type="ECO:0000256" key="3">
    <source>
        <dbReference type="ARBA" id="ARBA00023167"/>
    </source>
</evidence>
<sequence length="228" mass="25630">MIKALLTDIEGTITRISFVKEVLFPYAAARLPEFVKANQQQDAVAEQLNAVKEFIEQPDAPIDTVISTLLKWVADDKKITPLKQLQGLIWQAGYENGDFTGHLYPDAYQFLQQQKLAGQQLYVYSSGSVKAQHLIFQYSDFGDIRPLFTDYFDTKVGAKQEQSSYESIITQLPFDANEVLFLSDVVSELDAAKAAGLNTLHLIRDGQACSVEHNYINDFSQFTAEYLA</sequence>
<dbReference type="InterPro" id="IPR036412">
    <property type="entry name" value="HAD-like_sf"/>
</dbReference>
<keyword evidence="3 4" id="KW-0486">Methionine biosynthesis</keyword>
<dbReference type="Proteomes" id="UP000037848">
    <property type="component" value="Unassembled WGS sequence"/>
</dbReference>
<proteinExistence type="inferred from homology"/>
<dbReference type="GO" id="GO:0043874">
    <property type="term" value="F:acireductone synthase activity"/>
    <property type="evidence" value="ECO:0007669"/>
    <property type="project" value="UniProtKB-EC"/>
</dbReference>
<dbReference type="AlphaFoldDB" id="A0A0N1MVK9"/>
<keyword evidence="2 4" id="KW-0378">Hydrolase</keyword>
<dbReference type="PATRIC" id="fig|187330.3.peg.4378"/>
<organism evidence="5 6">
    <name type="scientific">Pseudoalteromonas porphyrae</name>
    <dbReference type="NCBI Taxonomy" id="187330"/>
    <lineage>
        <taxon>Bacteria</taxon>
        <taxon>Pseudomonadati</taxon>
        <taxon>Pseudomonadota</taxon>
        <taxon>Gammaproteobacteria</taxon>
        <taxon>Alteromonadales</taxon>
        <taxon>Pseudoalteromonadaceae</taxon>
        <taxon>Pseudoalteromonas</taxon>
    </lineage>
</organism>
<protein>
    <recommendedName>
        <fullName evidence="4">Enolase-phosphatase E1</fullName>
        <ecNumber evidence="4">3.1.3.77</ecNumber>
    </recommendedName>
    <alternativeName>
        <fullName evidence="4">2,3-diketo-5-methylthio-1-phosphopentane phosphatase</fullName>
    </alternativeName>
</protein>
<comment type="caution">
    <text evidence="5">The sequence shown here is derived from an EMBL/GenBank/DDBJ whole genome shotgun (WGS) entry which is preliminary data.</text>
</comment>
<dbReference type="EMBL" id="LHPH01000011">
    <property type="protein sequence ID" value="KPH62950.1"/>
    <property type="molecule type" value="Genomic_DNA"/>
</dbReference>
<dbReference type="InterPro" id="IPR023943">
    <property type="entry name" value="Enolase-ppase_E1"/>
</dbReference>
<keyword evidence="6" id="KW-1185">Reference proteome</keyword>
<keyword evidence="4" id="KW-0460">Magnesium</keyword>
<dbReference type="InterPro" id="IPR023214">
    <property type="entry name" value="HAD_sf"/>
</dbReference>
<comment type="cofactor">
    <cofactor evidence="4">
        <name>Mg(2+)</name>
        <dbReference type="ChEBI" id="CHEBI:18420"/>
    </cofactor>
    <text evidence="4">Binds 1 Mg(2+) ion per subunit.</text>
</comment>
<evidence type="ECO:0000256" key="4">
    <source>
        <dbReference type="HAMAP-Rule" id="MF_01681"/>
    </source>
</evidence>
<dbReference type="InterPro" id="IPR006439">
    <property type="entry name" value="HAD-SF_hydro_IA"/>
</dbReference>
<dbReference type="GO" id="GO:0019509">
    <property type="term" value="P:L-methionine salvage from methylthioadenosine"/>
    <property type="evidence" value="ECO:0007669"/>
    <property type="project" value="UniProtKB-UniRule"/>
</dbReference>
<accession>A0A0N1MVK9</accession>
<dbReference type="Gene3D" id="1.10.720.60">
    <property type="match status" value="1"/>
</dbReference>
<dbReference type="PANTHER" id="PTHR20371:SF1">
    <property type="entry name" value="ENOLASE-PHOSPHATASE E1"/>
    <property type="match status" value="1"/>
</dbReference>
<comment type="pathway">
    <text evidence="4">Amino-acid biosynthesis; L-methionine biosynthesis via salvage pathway; L-methionine from S-methyl-5-thio-alpha-D-ribose 1-phosphate: step 3/6.</text>
</comment>
<comment type="subunit">
    <text evidence="4">Monomer.</text>
</comment>
<evidence type="ECO:0000256" key="2">
    <source>
        <dbReference type="ARBA" id="ARBA00022801"/>
    </source>
</evidence>
<dbReference type="HAMAP" id="MF_01681">
    <property type="entry name" value="Salvage_MtnC"/>
    <property type="match status" value="1"/>
</dbReference>
<dbReference type="SFLD" id="SFLDG01129">
    <property type="entry name" value="C1.5:_HAD__Beta-PGM__Phosphata"/>
    <property type="match status" value="1"/>
</dbReference>
<comment type="pathway">
    <text evidence="4">Amino-acid biosynthesis; L-methionine biosynthesis via salvage pathway; L-methionine from S-methyl-5-thio-alpha-D-ribose 1-phosphate: step 4/6.</text>
</comment>
<keyword evidence="1 4" id="KW-0028">Amino-acid biosynthesis</keyword>
<keyword evidence="4" id="KW-0479">Metal-binding</keyword>
<dbReference type="CDD" id="cd01629">
    <property type="entry name" value="HAD_EP"/>
    <property type="match status" value="1"/>
</dbReference>
<dbReference type="SUPFAM" id="SSF56784">
    <property type="entry name" value="HAD-like"/>
    <property type="match status" value="1"/>
</dbReference>
<dbReference type="EC" id="3.1.3.77" evidence="4"/>